<dbReference type="AlphaFoldDB" id="A0A5S3UU44"/>
<proteinExistence type="predicted"/>
<dbReference type="Proteomes" id="UP000305729">
    <property type="component" value="Chromosome 1"/>
</dbReference>
<name>A0A5S3UU44_9GAMM</name>
<reference evidence="1 2" key="1">
    <citation type="submission" date="2019-10" db="EMBL/GenBank/DDBJ databases">
        <title>Pseudoalteromonas rubra S4059.</title>
        <authorList>
            <person name="Paulsen S."/>
            <person name="Wang X."/>
        </authorList>
    </citation>
    <scope>NUCLEOTIDE SEQUENCE [LARGE SCALE GENOMIC DNA]</scope>
    <source>
        <strain evidence="1 2">S4059</strain>
    </source>
</reference>
<sequence>MKKKKLSLRKLKEWATSAIVGTVISLSCVSKTNEHFEYSFSSPTALIKSIQSDRGDIFKSGKYTLTLSEEMIEQPDEDFSVTSYAYALSVTVDKEFRDGVYTIGAHEKLMEGISEFEFVIQKPVYEGITSLWVELPESKEDLSNLAHILNDFSTHYAFPDGTGRLSEFNLRRGKGLSNINQYNSILR</sequence>
<evidence type="ECO:0008006" key="3">
    <source>
        <dbReference type="Google" id="ProtNLM"/>
    </source>
</evidence>
<dbReference type="RefSeq" id="WP_138538784.1">
    <property type="nucleotide sequence ID" value="NZ_CP045429.1"/>
</dbReference>
<dbReference type="EMBL" id="CP045429">
    <property type="protein sequence ID" value="QPB82916.1"/>
    <property type="molecule type" value="Genomic_DNA"/>
</dbReference>
<evidence type="ECO:0000313" key="2">
    <source>
        <dbReference type="Proteomes" id="UP000305729"/>
    </source>
</evidence>
<gene>
    <name evidence="1" type="ORF">CWC22_007910</name>
</gene>
<protein>
    <recommendedName>
        <fullName evidence="3">Lipoprotein</fullName>
    </recommendedName>
</protein>
<organism evidence="1 2">
    <name type="scientific">Pseudoalteromonas rubra</name>
    <dbReference type="NCBI Taxonomy" id="43658"/>
    <lineage>
        <taxon>Bacteria</taxon>
        <taxon>Pseudomonadati</taxon>
        <taxon>Pseudomonadota</taxon>
        <taxon>Gammaproteobacteria</taxon>
        <taxon>Alteromonadales</taxon>
        <taxon>Pseudoalteromonadaceae</taxon>
        <taxon>Pseudoalteromonas</taxon>
    </lineage>
</organism>
<accession>A0A5S3UU44</accession>
<evidence type="ECO:0000313" key="1">
    <source>
        <dbReference type="EMBL" id="QPB82916.1"/>
    </source>
</evidence>
<dbReference type="PROSITE" id="PS51257">
    <property type="entry name" value="PROKAR_LIPOPROTEIN"/>
    <property type="match status" value="1"/>
</dbReference>